<accession>A0A1T4KYN8</accession>
<keyword evidence="3" id="KW-1185">Reference proteome</keyword>
<dbReference type="EMBL" id="FUWM01000007">
    <property type="protein sequence ID" value="SJZ47483.1"/>
    <property type="molecule type" value="Genomic_DNA"/>
</dbReference>
<name>A0A1T4KYN8_9FIRM</name>
<feature type="chain" id="PRO_5012029633" evidence="1">
    <location>
        <begin position="27"/>
        <end position="217"/>
    </location>
</feature>
<dbReference type="Proteomes" id="UP000190625">
    <property type="component" value="Unassembled WGS sequence"/>
</dbReference>
<protein>
    <submittedName>
        <fullName evidence="2">Exopolysaccharide biosynthesis protein YbjH</fullName>
    </submittedName>
</protein>
<dbReference type="OrthoDB" id="3034544at2"/>
<organism evidence="2 3">
    <name type="scientific">Selenihalanaerobacter shriftii</name>
    <dbReference type="NCBI Taxonomy" id="142842"/>
    <lineage>
        <taxon>Bacteria</taxon>
        <taxon>Bacillati</taxon>
        <taxon>Bacillota</taxon>
        <taxon>Clostridia</taxon>
        <taxon>Halanaerobiales</taxon>
        <taxon>Halobacteroidaceae</taxon>
        <taxon>Selenihalanaerobacter</taxon>
    </lineage>
</organism>
<dbReference type="STRING" id="142842.SAMN02745118_00947"/>
<proteinExistence type="predicted"/>
<sequence length="217" mass="23772">MLSKKMNLVMMVTLCLVLGLGSSALALTATQNGFSGLVTIPTADIQQTGDLTLGYEVVENGDVMLLNYGVDDNIELGLTGYWYDNNLQDDDVVLNAKMQFMEENKKQPALAMGLTDEDLYITASKNFNYYGLRGHIGIGNGRFDGIFAGLSKTLNPVSISDSKQNQFKMPVTTLMLEYNDHDLNAGAKFKLNSQFDFNVAVTDMSDLSAGINFNNSF</sequence>
<keyword evidence="1" id="KW-0732">Signal</keyword>
<reference evidence="3" key="1">
    <citation type="submission" date="2017-02" db="EMBL/GenBank/DDBJ databases">
        <authorList>
            <person name="Varghese N."/>
            <person name="Submissions S."/>
        </authorList>
    </citation>
    <scope>NUCLEOTIDE SEQUENCE [LARGE SCALE GENOMIC DNA]</scope>
    <source>
        <strain evidence="3">ATCC BAA-73</strain>
    </source>
</reference>
<dbReference type="InterPro" id="IPR010344">
    <property type="entry name" value="YbjH"/>
</dbReference>
<evidence type="ECO:0000313" key="2">
    <source>
        <dbReference type="EMBL" id="SJZ47483.1"/>
    </source>
</evidence>
<evidence type="ECO:0000256" key="1">
    <source>
        <dbReference type="SAM" id="SignalP"/>
    </source>
</evidence>
<feature type="signal peptide" evidence="1">
    <location>
        <begin position="1"/>
        <end position="26"/>
    </location>
</feature>
<dbReference type="AlphaFoldDB" id="A0A1T4KYN8"/>
<gene>
    <name evidence="2" type="ORF">SAMN02745118_00947</name>
</gene>
<evidence type="ECO:0000313" key="3">
    <source>
        <dbReference type="Proteomes" id="UP000190625"/>
    </source>
</evidence>
<dbReference type="RefSeq" id="WP_078809442.1">
    <property type="nucleotide sequence ID" value="NZ_FUWM01000007.1"/>
</dbReference>
<dbReference type="Pfam" id="PF06082">
    <property type="entry name" value="YjbH"/>
    <property type="match status" value="1"/>
</dbReference>